<dbReference type="InterPro" id="IPR042812">
    <property type="entry name" value="SAMD3"/>
</dbReference>
<keyword evidence="3" id="KW-1185">Reference proteome</keyword>
<proteinExistence type="predicted"/>
<feature type="region of interest" description="Disordered" evidence="1">
    <location>
        <begin position="97"/>
        <end position="128"/>
    </location>
</feature>
<protein>
    <submittedName>
        <fullName evidence="2">Uncharacterized protein</fullName>
    </submittedName>
</protein>
<evidence type="ECO:0000313" key="3">
    <source>
        <dbReference type="Proteomes" id="UP001369086"/>
    </source>
</evidence>
<accession>A0ABR0Y0W3</accession>
<dbReference type="PANTHER" id="PTHR47302:SF1">
    <property type="entry name" value="STERILE ALPHA MOTIF DOMAIN-CONTAINING PROTEIN 3"/>
    <property type="match status" value="1"/>
</dbReference>
<evidence type="ECO:0000313" key="2">
    <source>
        <dbReference type="EMBL" id="KAK6462881.1"/>
    </source>
</evidence>
<dbReference type="Proteomes" id="UP001369086">
    <property type="component" value="Unassembled WGS sequence"/>
</dbReference>
<dbReference type="PANTHER" id="PTHR47302">
    <property type="entry name" value="STERILE ALPHA MOTIF DOMAIN-CONTAINING PROTEIN 3"/>
    <property type="match status" value="1"/>
</dbReference>
<reference evidence="2 3" key="1">
    <citation type="submission" date="2021-05" db="EMBL/GenBank/DDBJ databases">
        <authorList>
            <person name="Zahm M."/>
            <person name="Klopp C."/>
            <person name="Cabau C."/>
            <person name="Kuhl H."/>
            <person name="Suciu R."/>
            <person name="Ciorpac M."/>
            <person name="Holostenco D."/>
            <person name="Gessner J."/>
            <person name="Wuertz S."/>
            <person name="Hohne C."/>
            <person name="Stock M."/>
            <person name="Gislard M."/>
            <person name="Lluch J."/>
            <person name="Milhes M."/>
            <person name="Lampietro C."/>
            <person name="Lopez Roques C."/>
            <person name="Donnadieu C."/>
            <person name="Du K."/>
            <person name="Schartl M."/>
            <person name="Guiguen Y."/>
        </authorList>
    </citation>
    <scope>NUCLEOTIDE SEQUENCE [LARGE SCALE GENOMIC DNA]</scope>
    <source>
        <strain evidence="2">Hh-F2</strain>
        <tissue evidence="2">Blood</tissue>
    </source>
</reference>
<comment type="caution">
    <text evidence="2">The sequence shown here is derived from an EMBL/GenBank/DDBJ whole genome shotgun (WGS) entry which is preliminary data.</text>
</comment>
<dbReference type="EMBL" id="JAHFZB010000425">
    <property type="protein sequence ID" value="KAK6462881.1"/>
    <property type="molecule type" value="Genomic_DNA"/>
</dbReference>
<evidence type="ECO:0000256" key="1">
    <source>
        <dbReference type="SAM" id="MobiDB-lite"/>
    </source>
</evidence>
<organism evidence="2 3">
    <name type="scientific">Huso huso</name>
    <name type="common">Beluga</name>
    <name type="synonym">Acipenser huso</name>
    <dbReference type="NCBI Taxonomy" id="61971"/>
    <lineage>
        <taxon>Eukaryota</taxon>
        <taxon>Metazoa</taxon>
        <taxon>Chordata</taxon>
        <taxon>Craniata</taxon>
        <taxon>Vertebrata</taxon>
        <taxon>Euteleostomi</taxon>
        <taxon>Actinopterygii</taxon>
        <taxon>Chondrostei</taxon>
        <taxon>Acipenseriformes</taxon>
        <taxon>Acipenseridae</taxon>
        <taxon>Huso</taxon>
    </lineage>
</organism>
<name>A0ABR0Y0W3_HUSHU</name>
<gene>
    <name evidence="2" type="ORF">HHUSO_G36897</name>
</gene>
<sequence>MALDRKDIGFKSKDKSALRAALILTLFDDLSKYTLYPDHIMYSTVLSTLCCKYRLLRDDSQTGYATLLEILRNKFKKERKPLISVETVEDMKKKFGAVGRGRKRAPEQQQPLMKKRRESMQSEEFPGEDEHSIAKHLDSIRKEITKLRPNIEAICDSMNRTVHTRERMMEKKSTEEVLGLFPFLKHPKLLLHEVELRFGVNLEQNLMSGLSRMVDPIFRLSSGHLLTTVMSYIEDASDKTQENGLRMNAALLLLPALFRERENLLFVVDQVPPSPTPTIVFKGTTSPLAADDISVCVDGIEILSDYPGMDITLAVECIFSLYFSLGIEYPKALKNCLTFMERYFMKLSTSDKVPLPVLKMYSQITALLLGE</sequence>